<keyword evidence="1" id="KW-0853">WD repeat</keyword>
<evidence type="ECO:0000256" key="2">
    <source>
        <dbReference type="SAM" id="MobiDB-lite"/>
    </source>
</evidence>
<keyword evidence="6" id="KW-1185">Reference proteome</keyword>
<feature type="repeat" description="WD" evidence="1">
    <location>
        <begin position="542"/>
        <end position="583"/>
    </location>
</feature>
<dbReference type="PROSITE" id="PS50294">
    <property type="entry name" value="WD_REPEATS_REGION"/>
    <property type="match status" value="1"/>
</dbReference>
<feature type="region of interest" description="Disordered" evidence="2">
    <location>
        <begin position="1"/>
        <end position="52"/>
    </location>
</feature>
<evidence type="ECO:0000259" key="4">
    <source>
        <dbReference type="Pfam" id="PF25171"/>
    </source>
</evidence>
<dbReference type="OrthoDB" id="10250769at2759"/>
<dbReference type="Gene3D" id="2.130.10.10">
    <property type="entry name" value="YVTN repeat-like/Quinoprotein amine dehydrogenase"/>
    <property type="match status" value="2"/>
</dbReference>
<dbReference type="InParanoid" id="A0A078BD09"/>
<dbReference type="OMA" id="CIYAWRA"/>
<name>A0A078BD09_STYLE</name>
<dbReference type="SMART" id="SM00320">
    <property type="entry name" value="WD40"/>
    <property type="match status" value="8"/>
</dbReference>
<proteinExistence type="predicted"/>
<accession>A0A078BD09</accession>
<dbReference type="PANTHER" id="PTHR22840:SF12">
    <property type="entry name" value="WD REPEAT-CONTAINING PROTEIN 36"/>
    <property type="match status" value="1"/>
</dbReference>
<feature type="compositionally biased region" description="Polar residues" evidence="2">
    <location>
        <begin position="40"/>
        <end position="52"/>
    </location>
</feature>
<dbReference type="SUPFAM" id="SSF50998">
    <property type="entry name" value="Quinoprotein alcohol dehydrogenase-like"/>
    <property type="match status" value="1"/>
</dbReference>
<dbReference type="InterPro" id="IPR015943">
    <property type="entry name" value="WD40/YVTN_repeat-like_dom_sf"/>
</dbReference>
<sequence length="990" mass="114046">MSQNKDKILHKRQRTTSGASVDSFKKQIAKQNDMIEDQETTNTNRKIHTNNGSNDEIKHSLLFEPYRAFGYYTSDIPFCIFKSDQDILLATSVGGHAFYVYNTTKLNLVYMSRFIENEILYIEASQDGYIYTALDNQVIVQWKKMHKTNQYIGHQSQIIKFIIVADFIFSLGQDGEFIIFNIRAGSMVKRTKFALNFNIMMHPTSYINKMLFASDNKMELWNVIDNERVYEYKNILAERQNVKITQIIQSPVLHTVAVGFSDGEIRLVNLLYDQVLFKFQQTDGGINCLSFSSDTSLGLSLMASTSKNQNGDQNIVFWDLNKQKIYSILQLPHNGRQISHLQFMPNEPILISSSDDDNSLKMWFFEKGITQPRLLKERCGHAETPHRIRFYGGKDDPVNQGARNIISCSADGQLRDISLLNEFQSMNFSKKNLTKSDLNRDQGDEGFGAVTQFDFCEFRERDWQNVLTCQNKSKVPFLWSYVNHSISKVAVENVVFKSRTSAVAVSQCGNFGLLGYENGQLQKINIQSGKDRGLFISKLASQTIHTGEITGVGIDSLNKICVTSSQDSSIKLWDFFRKELLKTLKTEYPVENLVYNRLNDLVCFSQTDMSLTILNAQSGLSKVREFKEAASNKITDICFSLPDSKWIICSSLDKQIRVWDILTGQMVDWVQFKNAPLSIDFAPSGEFLATTHIGSKAVYLWSNRQYFQNLVIQNVAKEPTMIDLPTLSETENVKYSHKDFYSIEEEQKQVQDKNDKTLVQQKFQELDEIHNQNLKSRSKYVKLSNQPYSKWQAIYNLEQIKERNKPLLPKKELPKAPFFLFDIEKVLLENDATPDLLKEQLFSKNKKQDQQQDKKQSAENKLKTALNNKPQKWIEVTDLLKSLSPSGIELEFISLSNFDFENKNSNPNHNISLMLDYFISQVKMKVESDFIQSLINCFLKAHYDIIMEDEDLMTKVQAIMSETERNYQELEDLINHNICMISHFTGIQMS</sequence>
<dbReference type="Proteomes" id="UP000039865">
    <property type="component" value="Unassembled WGS sequence"/>
</dbReference>
<dbReference type="GO" id="GO:0032040">
    <property type="term" value="C:small-subunit processome"/>
    <property type="evidence" value="ECO:0007669"/>
    <property type="project" value="InterPro"/>
</dbReference>
<evidence type="ECO:0000313" key="5">
    <source>
        <dbReference type="EMBL" id="CDW91102.1"/>
    </source>
</evidence>
<dbReference type="InterPro" id="IPR059157">
    <property type="entry name" value="WDR36-Utp21_N"/>
</dbReference>
<dbReference type="Pfam" id="PF25171">
    <property type="entry name" value="Beta-prop_WDR36-Utp21_1st"/>
    <property type="match status" value="1"/>
</dbReference>
<dbReference type="FunCoup" id="A0A078BD09">
    <property type="interactions" value="493"/>
</dbReference>
<gene>
    <name evidence="5" type="primary">Contig9332.g9972</name>
    <name evidence="5" type="ORF">STYLEM_20252</name>
</gene>
<dbReference type="EMBL" id="CCKQ01019092">
    <property type="protein sequence ID" value="CDW91102.1"/>
    <property type="molecule type" value="Genomic_DNA"/>
</dbReference>
<dbReference type="SUPFAM" id="SSF50978">
    <property type="entry name" value="WD40 repeat-like"/>
    <property type="match status" value="1"/>
</dbReference>
<feature type="repeat" description="WD" evidence="1">
    <location>
        <begin position="642"/>
        <end position="669"/>
    </location>
</feature>
<dbReference type="InterPro" id="IPR001680">
    <property type="entry name" value="WD40_rpt"/>
</dbReference>
<dbReference type="InterPro" id="IPR036322">
    <property type="entry name" value="WD40_repeat_dom_sf"/>
</dbReference>
<dbReference type="PANTHER" id="PTHR22840">
    <property type="entry name" value="WD REPEAT-CONTAINING PROTEIN 36"/>
    <property type="match status" value="1"/>
</dbReference>
<dbReference type="PROSITE" id="PS50082">
    <property type="entry name" value="WD_REPEATS_2"/>
    <property type="match status" value="2"/>
</dbReference>
<evidence type="ECO:0000259" key="3">
    <source>
        <dbReference type="Pfam" id="PF04192"/>
    </source>
</evidence>
<feature type="domain" description="WDR36/Utp21 C-terminal" evidence="3">
    <location>
        <begin position="781"/>
        <end position="984"/>
    </location>
</feature>
<dbReference type="Pfam" id="PF04192">
    <property type="entry name" value="Utp21"/>
    <property type="match status" value="1"/>
</dbReference>
<feature type="domain" description="WDR36/Utp21 N-terminal" evidence="4">
    <location>
        <begin position="91"/>
        <end position="366"/>
    </location>
</feature>
<evidence type="ECO:0000313" key="6">
    <source>
        <dbReference type="Proteomes" id="UP000039865"/>
    </source>
</evidence>
<dbReference type="AlphaFoldDB" id="A0A078BD09"/>
<organism evidence="5 6">
    <name type="scientific">Stylonychia lemnae</name>
    <name type="common">Ciliate</name>
    <dbReference type="NCBI Taxonomy" id="5949"/>
    <lineage>
        <taxon>Eukaryota</taxon>
        <taxon>Sar</taxon>
        <taxon>Alveolata</taxon>
        <taxon>Ciliophora</taxon>
        <taxon>Intramacronucleata</taxon>
        <taxon>Spirotrichea</taxon>
        <taxon>Stichotrichia</taxon>
        <taxon>Sporadotrichida</taxon>
        <taxon>Oxytrichidae</taxon>
        <taxon>Stylonychinae</taxon>
        <taxon>Stylonychia</taxon>
    </lineage>
</organism>
<dbReference type="GO" id="GO:0034388">
    <property type="term" value="C:Pwp2p-containing subcomplex of 90S preribosome"/>
    <property type="evidence" value="ECO:0007669"/>
    <property type="project" value="TreeGrafter"/>
</dbReference>
<dbReference type="InterPro" id="IPR011047">
    <property type="entry name" value="Quinoprotein_ADH-like_sf"/>
</dbReference>
<dbReference type="InterPro" id="IPR007319">
    <property type="entry name" value="WDR36/Utp21_C"/>
</dbReference>
<evidence type="ECO:0000256" key="1">
    <source>
        <dbReference type="PROSITE-ProRule" id="PRU00221"/>
    </source>
</evidence>
<protein>
    <submittedName>
        <fullName evidence="5">Uncharacterized wd repeat-containing</fullName>
    </submittedName>
</protein>
<dbReference type="GO" id="GO:0006364">
    <property type="term" value="P:rRNA processing"/>
    <property type="evidence" value="ECO:0007669"/>
    <property type="project" value="InterPro"/>
</dbReference>
<dbReference type="Pfam" id="PF25168">
    <property type="entry name" value="Beta-prop_WDR36-Utp21_2nd"/>
    <property type="match status" value="1"/>
</dbReference>
<reference evidence="5 6" key="1">
    <citation type="submission" date="2014-06" db="EMBL/GenBank/DDBJ databases">
        <authorList>
            <person name="Swart Estienne"/>
        </authorList>
    </citation>
    <scope>NUCLEOTIDE SEQUENCE [LARGE SCALE GENOMIC DNA]</scope>
    <source>
        <strain evidence="5 6">130c</strain>
    </source>
</reference>